<gene>
    <name evidence="1" type="ORF">H8A87_03560</name>
</gene>
<name>A0ABS0U1R0_9GAMM</name>
<proteinExistence type="predicted"/>
<comment type="caution">
    <text evidence="1">The sequence shown here is derived from an EMBL/GenBank/DDBJ whole genome shotgun (WGS) entry which is preliminary data.</text>
</comment>
<keyword evidence="2" id="KW-1185">Reference proteome</keyword>
<organism evidence="1 2">
    <name type="scientific">Xenorhabdus lircayensis</name>
    <dbReference type="NCBI Taxonomy" id="2763499"/>
    <lineage>
        <taxon>Bacteria</taxon>
        <taxon>Pseudomonadati</taxon>
        <taxon>Pseudomonadota</taxon>
        <taxon>Gammaproteobacteria</taxon>
        <taxon>Enterobacterales</taxon>
        <taxon>Morganellaceae</taxon>
        <taxon>Xenorhabdus</taxon>
    </lineage>
</organism>
<dbReference type="RefSeq" id="WP_198688623.1">
    <property type="nucleotide sequence ID" value="NZ_CAWPUD010000018.1"/>
</dbReference>
<evidence type="ECO:0000313" key="2">
    <source>
        <dbReference type="Proteomes" id="UP000696184"/>
    </source>
</evidence>
<sequence>MKNDLHRWKREASKDDWSDLAQIVGTSVGYLNLIAGGFRRASPNMASRIEDGTKKFNGLIPVKKENLIFMDPPKKHVS</sequence>
<accession>A0ABS0U1R0</accession>
<reference evidence="1 2" key="1">
    <citation type="submission" date="2020-08" db="EMBL/GenBank/DDBJ databases">
        <title>Description of Xenorhabdus lircayensis sp. nov., the symbiotic bacterium associated with the entomopathogenic nematode Steirnernema unicornum.</title>
        <authorList>
            <person name="Castaneda-Alvarez C."/>
            <person name="Prodan S."/>
            <person name="Zamorano A."/>
            <person name="San-Blas E."/>
            <person name="Aballay E."/>
        </authorList>
    </citation>
    <scope>NUCLEOTIDE SEQUENCE [LARGE SCALE GENOMIC DNA]</scope>
    <source>
        <strain evidence="1 2">VLS</strain>
    </source>
</reference>
<dbReference type="Proteomes" id="UP000696184">
    <property type="component" value="Unassembled WGS sequence"/>
</dbReference>
<evidence type="ECO:0000313" key="1">
    <source>
        <dbReference type="EMBL" id="MBI6547819.1"/>
    </source>
</evidence>
<dbReference type="EMBL" id="JACOII010000021">
    <property type="protein sequence ID" value="MBI6547819.1"/>
    <property type="molecule type" value="Genomic_DNA"/>
</dbReference>
<protein>
    <submittedName>
        <fullName evidence="1">Transcriptional regulator</fullName>
    </submittedName>
</protein>